<sequence>MPLIVLLDACVLYPAPLRDLLMRLATADLFQARWTDEIHEEWIRNVLANRPDLTPASLARCRRLMDEHVPYCLVTGYEPLIPGLGLPDPDDRHVLAAAIHAGAGQIVTYNLGDFPGSVLAAYGVEAIGPDEFVVGLLDESCEAVLEAVRRQRAGLRRPPRTAAEYLATLEQCRLAETVNRLRPHSSEI</sequence>
<evidence type="ECO:0000259" key="1">
    <source>
        <dbReference type="Pfam" id="PF13470"/>
    </source>
</evidence>
<dbReference type="InterPro" id="IPR058652">
    <property type="entry name" value="VapC50_C"/>
</dbReference>
<gene>
    <name evidence="3" type="ORF">ElP_74220</name>
</gene>
<dbReference type="KEGG" id="tpla:ElP_74220"/>
<evidence type="ECO:0000313" key="3">
    <source>
        <dbReference type="EMBL" id="QDV39455.1"/>
    </source>
</evidence>
<feature type="domain" description="VapC50 C-terminal" evidence="2">
    <location>
        <begin position="129"/>
        <end position="183"/>
    </location>
</feature>
<dbReference type="AlphaFoldDB" id="A0A518HF31"/>
<feature type="domain" description="PIN" evidence="1">
    <location>
        <begin position="5"/>
        <end position="110"/>
    </location>
</feature>
<dbReference type="EMBL" id="CP036428">
    <property type="protein sequence ID" value="QDV39455.1"/>
    <property type="molecule type" value="Genomic_DNA"/>
</dbReference>
<accession>A0A518HF31</accession>
<dbReference type="Proteomes" id="UP000317835">
    <property type="component" value="Plasmid pElP_2"/>
</dbReference>
<reference evidence="3 4" key="1">
    <citation type="submission" date="2019-02" db="EMBL/GenBank/DDBJ databases">
        <title>Deep-cultivation of Planctomycetes and their phenomic and genomic characterization uncovers novel biology.</title>
        <authorList>
            <person name="Wiegand S."/>
            <person name="Jogler M."/>
            <person name="Boedeker C."/>
            <person name="Pinto D."/>
            <person name="Vollmers J."/>
            <person name="Rivas-Marin E."/>
            <person name="Kohn T."/>
            <person name="Peeters S.H."/>
            <person name="Heuer A."/>
            <person name="Rast P."/>
            <person name="Oberbeckmann S."/>
            <person name="Bunk B."/>
            <person name="Jeske O."/>
            <person name="Meyerdierks A."/>
            <person name="Storesund J.E."/>
            <person name="Kallscheuer N."/>
            <person name="Luecker S."/>
            <person name="Lage O.M."/>
            <person name="Pohl T."/>
            <person name="Merkel B.J."/>
            <person name="Hornburger P."/>
            <person name="Mueller R.-W."/>
            <person name="Bruemmer F."/>
            <person name="Labrenz M."/>
            <person name="Spormann A.M."/>
            <person name="Op den Camp H."/>
            <person name="Overmann J."/>
            <person name="Amann R."/>
            <person name="Jetten M.S.M."/>
            <person name="Mascher T."/>
            <person name="Medema M.H."/>
            <person name="Devos D.P."/>
            <person name="Kaster A.-K."/>
            <person name="Ovreas L."/>
            <person name="Rohde M."/>
            <person name="Galperin M.Y."/>
            <person name="Jogler C."/>
        </authorList>
    </citation>
    <scope>NUCLEOTIDE SEQUENCE [LARGE SCALE GENOMIC DNA]</scope>
    <source>
        <strain evidence="3 4">ElP</strain>
        <plasmid evidence="4">pelp_2</plasmid>
    </source>
</reference>
<organism evidence="3 4">
    <name type="scientific">Tautonia plasticadhaerens</name>
    <dbReference type="NCBI Taxonomy" id="2527974"/>
    <lineage>
        <taxon>Bacteria</taxon>
        <taxon>Pseudomonadati</taxon>
        <taxon>Planctomycetota</taxon>
        <taxon>Planctomycetia</taxon>
        <taxon>Isosphaerales</taxon>
        <taxon>Isosphaeraceae</taxon>
        <taxon>Tautonia</taxon>
    </lineage>
</organism>
<geneLocation type="plasmid" evidence="4">
    <name>pelp_2</name>
</geneLocation>
<dbReference type="InterPro" id="IPR002716">
    <property type="entry name" value="PIN_dom"/>
</dbReference>
<proteinExistence type="predicted"/>
<evidence type="ECO:0000259" key="2">
    <source>
        <dbReference type="Pfam" id="PF26343"/>
    </source>
</evidence>
<dbReference type="Pfam" id="PF26343">
    <property type="entry name" value="VapC50_C"/>
    <property type="match status" value="1"/>
</dbReference>
<protein>
    <submittedName>
        <fullName evidence="3">Uncharacterized protein</fullName>
    </submittedName>
</protein>
<dbReference type="Pfam" id="PF13470">
    <property type="entry name" value="PIN_3"/>
    <property type="match status" value="1"/>
</dbReference>
<keyword evidence="4" id="KW-1185">Reference proteome</keyword>
<keyword evidence="3" id="KW-0614">Plasmid</keyword>
<name>A0A518HF31_9BACT</name>
<dbReference type="RefSeq" id="WP_145279664.1">
    <property type="nucleotide sequence ID" value="NZ_CP036428.1"/>
</dbReference>
<evidence type="ECO:0000313" key="4">
    <source>
        <dbReference type="Proteomes" id="UP000317835"/>
    </source>
</evidence>
<dbReference type="OrthoDB" id="211933at2"/>